<keyword evidence="2 4" id="KW-0238">DNA-binding</keyword>
<dbReference type="InterPro" id="IPR011010">
    <property type="entry name" value="DNA_brk_join_enz"/>
</dbReference>
<dbReference type="PANTHER" id="PTHR30349">
    <property type="entry name" value="PHAGE INTEGRASE-RELATED"/>
    <property type="match status" value="1"/>
</dbReference>
<dbReference type="PANTHER" id="PTHR30349:SF91">
    <property type="entry name" value="INTA PROTEIN"/>
    <property type="match status" value="1"/>
</dbReference>
<dbReference type="Proteomes" id="UP001595803">
    <property type="component" value="Unassembled WGS sequence"/>
</dbReference>
<dbReference type="Pfam" id="PF14659">
    <property type="entry name" value="Phage_int_SAM_3"/>
    <property type="match status" value="1"/>
</dbReference>
<dbReference type="EMBL" id="JBHRZG010000024">
    <property type="protein sequence ID" value="MFC3834752.1"/>
    <property type="molecule type" value="Genomic_DNA"/>
</dbReference>
<proteinExistence type="predicted"/>
<dbReference type="InterPro" id="IPR050090">
    <property type="entry name" value="Tyrosine_recombinase_XerCD"/>
</dbReference>
<protein>
    <submittedName>
        <fullName evidence="7">Tyrosine-type recombinase/integrase</fullName>
    </submittedName>
</protein>
<evidence type="ECO:0000259" key="6">
    <source>
        <dbReference type="PROSITE" id="PS51900"/>
    </source>
</evidence>
<evidence type="ECO:0000259" key="5">
    <source>
        <dbReference type="PROSITE" id="PS51898"/>
    </source>
</evidence>
<evidence type="ECO:0000256" key="4">
    <source>
        <dbReference type="PROSITE-ProRule" id="PRU01248"/>
    </source>
</evidence>
<dbReference type="PROSITE" id="PS51900">
    <property type="entry name" value="CB"/>
    <property type="match status" value="1"/>
</dbReference>
<feature type="domain" description="Tyr recombinase" evidence="5">
    <location>
        <begin position="173"/>
        <end position="383"/>
    </location>
</feature>
<name>A0ABV7ZBJ5_9DEIO</name>
<dbReference type="InterPro" id="IPR002104">
    <property type="entry name" value="Integrase_catalytic"/>
</dbReference>
<dbReference type="PROSITE" id="PS51898">
    <property type="entry name" value="TYR_RECOMBINASE"/>
    <property type="match status" value="1"/>
</dbReference>
<dbReference type="RefSeq" id="WP_322472258.1">
    <property type="nucleotide sequence ID" value="NZ_JBHRZG010000024.1"/>
</dbReference>
<evidence type="ECO:0000256" key="1">
    <source>
        <dbReference type="ARBA" id="ARBA00022908"/>
    </source>
</evidence>
<feature type="domain" description="Core-binding (CB)" evidence="6">
    <location>
        <begin position="67"/>
        <end position="149"/>
    </location>
</feature>
<dbReference type="SUPFAM" id="SSF56349">
    <property type="entry name" value="DNA breaking-rejoining enzymes"/>
    <property type="match status" value="1"/>
</dbReference>
<keyword evidence="3" id="KW-0233">DNA recombination</keyword>
<comment type="caution">
    <text evidence="7">The sequence shown here is derived from an EMBL/GenBank/DDBJ whole genome shotgun (WGS) entry which is preliminary data.</text>
</comment>
<reference evidence="8" key="1">
    <citation type="journal article" date="2019" name="Int. J. Syst. Evol. Microbiol.">
        <title>The Global Catalogue of Microorganisms (GCM) 10K type strain sequencing project: providing services to taxonomists for standard genome sequencing and annotation.</title>
        <authorList>
            <consortium name="The Broad Institute Genomics Platform"/>
            <consortium name="The Broad Institute Genome Sequencing Center for Infectious Disease"/>
            <person name="Wu L."/>
            <person name="Ma J."/>
        </authorList>
    </citation>
    <scope>NUCLEOTIDE SEQUENCE [LARGE SCALE GENOMIC DNA]</scope>
    <source>
        <strain evidence="8">CCTCC AB 2017081</strain>
    </source>
</reference>
<dbReference type="Gene3D" id="1.10.443.10">
    <property type="entry name" value="Intergrase catalytic core"/>
    <property type="match status" value="1"/>
</dbReference>
<evidence type="ECO:0000256" key="3">
    <source>
        <dbReference type="ARBA" id="ARBA00023172"/>
    </source>
</evidence>
<dbReference type="InterPro" id="IPR010998">
    <property type="entry name" value="Integrase_recombinase_N"/>
</dbReference>
<dbReference type="Pfam" id="PF00589">
    <property type="entry name" value="Phage_integrase"/>
    <property type="match status" value="1"/>
</dbReference>
<evidence type="ECO:0000313" key="7">
    <source>
        <dbReference type="EMBL" id="MFC3834752.1"/>
    </source>
</evidence>
<sequence>MTPRPAKPRKPGQGNIRELPSGSIRWEVMIEGRRFSGVTKTRKEAQNAVTLKMADALRGGVVDPSAETLGEYLSRWLTSRASTRAVRTTAIQRGHLKRYISPQLGTKRLQKLTPSDLRRLFDHLNEEGLGASSQRQVHQFLVSALGDAHRLELVTRNVAQLVRPTPARGREARELPAFTAEEAAKFVEVARHDPAGRWFIFALSTGMRRGEVCGLRWADVSLTDATAQVTEVIAQSEGETYVTTPKTQGSRRTVHLSPSAVQLLREQRAYQELCRDALSGPVRGHKTGYVRQRPWQDSGRVFTNTFGATVDPHNLRRTMQRLCAQAGVRYVSIHGLRHTYASLSLMRGVPVEVVSKQLGHASVGFTMNQYRSVYKSERTAWALGIDELTRVG</sequence>
<gene>
    <name evidence="7" type="ORF">ACFOSB_17990</name>
</gene>
<accession>A0ABV7ZBJ5</accession>
<keyword evidence="1" id="KW-0229">DNA integration</keyword>
<evidence type="ECO:0000256" key="2">
    <source>
        <dbReference type="ARBA" id="ARBA00023125"/>
    </source>
</evidence>
<dbReference type="CDD" id="cd01189">
    <property type="entry name" value="INT_ICEBs1_C_like"/>
    <property type="match status" value="1"/>
</dbReference>
<keyword evidence="8" id="KW-1185">Reference proteome</keyword>
<organism evidence="7 8">
    <name type="scientific">Deinococcus rufus</name>
    <dbReference type="NCBI Taxonomy" id="2136097"/>
    <lineage>
        <taxon>Bacteria</taxon>
        <taxon>Thermotogati</taxon>
        <taxon>Deinococcota</taxon>
        <taxon>Deinococci</taxon>
        <taxon>Deinococcales</taxon>
        <taxon>Deinococcaceae</taxon>
        <taxon>Deinococcus</taxon>
    </lineage>
</organism>
<dbReference type="InterPro" id="IPR004107">
    <property type="entry name" value="Integrase_SAM-like_N"/>
</dbReference>
<dbReference type="InterPro" id="IPR044068">
    <property type="entry name" value="CB"/>
</dbReference>
<dbReference type="InterPro" id="IPR013762">
    <property type="entry name" value="Integrase-like_cat_sf"/>
</dbReference>
<dbReference type="Gene3D" id="1.10.150.130">
    <property type="match status" value="1"/>
</dbReference>
<evidence type="ECO:0000313" key="8">
    <source>
        <dbReference type="Proteomes" id="UP001595803"/>
    </source>
</evidence>